<sequence>MSQFGSNSEMKKALLSVSKSTIRTQLEHADSLVWATFE</sequence>
<protein>
    <submittedName>
        <fullName evidence="1">Uncharacterized protein</fullName>
    </submittedName>
</protein>
<organism evidence="1 2">
    <name type="scientific">Vibrio fluvialis PG41</name>
    <dbReference type="NCBI Taxonomy" id="1336752"/>
    <lineage>
        <taxon>Bacteria</taxon>
        <taxon>Pseudomonadati</taxon>
        <taxon>Pseudomonadota</taxon>
        <taxon>Gammaproteobacteria</taxon>
        <taxon>Vibrionales</taxon>
        <taxon>Vibrionaceae</taxon>
        <taxon>Vibrio</taxon>
    </lineage>
</organism>
<dbReference type="PATRIC" id="fig|1336752.4.peg.645"/>
<dbReference type="EMBL" id="ASXS01000001">
    <property type="protein sequence ID" value="EPP25488.1"/>
    <property type="molecule type" value="Genomic_DNA"/>
</dbReference>
<accession>S7IB91</accession>
<gene>
    <name evidence="1" type="ORF">L910_0641</name>
</gene>
<dbReference type="Proteomes" id="UP000014854">
    <property type="component" value="Unassembled WGS sequence"/>
</dbReference>
<evidence type="ECO:0000313" key="1">
    <source>
        <dbReference type="EMBL" id="EPP25488.1"/>
    </source>
</evidence>
<comment type="caution">
    <text evidence="1">The sequence shown here is derived from an EMBL/GenBank/DDBJ whole genome shotgun (WGS) entry which is preliminary data.</text>
</comment>
<reference evidence="1 2" key="1">
    <citation type="journal article" date="2013" name="Gut Pathog.">
        <title>Evidence of a new metabolic capacity in an emerging diarrheal pathogen: lessons from the draft genomes of Vibrio fluvialis strains PG41 and I21563.</title>
        <authorList>
            <person name="Khatri I."/>
            <person name="Mahajan S."/>
            <person name="Dureja C."/>
            <person name="Subramanian S."/>
            <person name="Raychaudhuri S."/>
        </authorList>
    </citation>
    <scope>NUCLEOTIDE SEQUENCE [LARGE SCALE GENOMIC DNA]</scope>
    <source>
        <strain evidence="1 2">PG41</strain>
    </source>
</reference>
<name>S7IB91_VIBFL</name>
<evidence type="ECO:0000313" key="2">
    <source>
        <dbReference type="Proteomes" id="UP000014854"/>
    </source>
</evidence>
<dbReference type="AlphaFoldDB" id="S7IB91"/>
<proteinExistence type="predicted"/>